<gene>
    <name evidence="4" type="ORF">GCM10010918_23380</name>
</gene>
<dbReference type="GO" id="GO:0003700">
    <property type="term" value="F:DNA-binding transcription factor activity"/>
    <property type="evidence" value="ECO:0007669"/>
    <property type="project" value="InterPro"/>
</dbReference>
<reference evidence="4 5" key="1">
    <citation type="journal article" date="2014" name="Int. J. Syst. Evol. Microbiol.">
        <title>Complete genome sequence of Corynebacterium casei LMG S-19264T (=DSM 44701T), isolated from a smear-ripened cheese.</title>
        <authorList>
            <consortium name="US DOE Joint Genome Institute (JGI-PGF)"/>
            <person name="Walter F."/>
            <person name="Albersmeier A."/>
            <person name="Kalinowski J."/>
            <person name="Ruckert C."/>
        </authorList>
    </citation>
    <scope>NUCLEOTIDE SEQUENCE [LARGE SCALE GENOMIC DNA]</scope>
    <source>
        <strain evidence="4 5">CGMCC 1.15286</strain>
    </source>
</reference>
<dbReference type="Pfam" id="PF13280">
    <property type="entry name" value="WYL"/>
    <property type="match status" value="1"/>
</dbReference>
<evidence type="ECO:0000256" key="1">
    <source>
        <dbReference type="ARBA" id="ARBA00023015"/>
    </source>
</evidence>
<dbReference type="AlphaFoldDB" id="A0A917H544"/>
<evidence type="ECO:0000313" key="5">
    <source>
        <dbReference type="Proteomes" id="UP000600247"/>
    </source>
</evidence>
<evidence type="ECO:0000259" key="3">
    <source>
        <dbReference type="PROSITE" id="PS51000"/>
    </source>
</evidence>
<protein>
    <submittedName>
        <fullName evidence="4">Transcriptional regulator</fullName>
    </submittedName>
</protein>
<dbReference type="InterPro" id="IPR013196">
    <property type="entry name" value="HTH_11"/>
</dbReference>
<sequence length="317" mass="35970">MKSDRLLSILLQLQNYGKLTTGQLAEKLEVTKRTIIRDMDALSAAGVPVYAERGPQGGWTLSPQYRTQLTGMKAEELAALFFSSQGGLLQDLGMHKHYELAFEKLLAASPDSIRLNAQTVRQKIHIDGAGWHQSIETFPLLPAIQEAVWEERKLLITYNKDTETVSRTIDPLGLVSKQSIWYVVAASEDIVKSYRISRLLTADKLDEHFSAPDNFELDRFWEQSTMRFIRELPRYHATIEIAETAFDAFKQRRYLQVISHSPPHKGIISAEVQFNTLESACQIMLSFGPHVTAVAPHELRSKLIETIEAMRVAYTLR</sequence>
<dbReference type="Gene3D" id="1.10.10.10">
    <property type="entry name" value="Winged helix-like DNA-binding domain superfamily/Winged helix DNA-binding domain"/>
    <property type="match status" value="1"/>
</dbReference>
<dbReference type="PROSITE" id="PS51000">
    <property type="entry name" value="HTH_DEOR_2"/>
    <property type="match status" value="1"/>
</dbReference>
<evidence type="ECO:0000256" key="2">
    <source>
        <dbReference type="ARBA" id="ARBA00023163"/>
    </source>
</evidence>
<keyword evidence="5" id="KW-1185">Reference proteome</keyword>
<dbReference type="InterPro" id="IPR057727">
    <property type="entry name" value="WCX_dom"/>
</dbReference>
<dbReference type="InterPro" id="IPR051534">
    <property type="entry name" value="CBASS_pafABC_assoc_protein"/>
</dbReference>
<dbReference type="RefSeq" id="WP_188889381.1">
    <property type="nucleotide sequence ID" value="NZ_BMHY01000004.1"/>
</dbReference>
<keyword evidence="2" id="KW-0804">Transcription</keyword>
<keyword evidence="1" id="KW-0805">Transcription regulation</keyword>
<dbReference type="InterPro" id="IPR026881">
    <property type="entry name" value="WYL_dom"/>
</dbReference>
<dbReference type="PROSITE" id="PS52050">
    <property type="entry name" value="WYL"/>
    <property type="match status" value="1"/>
</dbReference>
<evidence type="ECO:0000313" key="4">
    <source>
        <dbReference type="EMBL" id="GGG67944.1"/>
    </source>
</evidence>
<dbReference type="Pfam" id="PF25583">
    <property type="entry name" value="WCX"/>
    <property type="match status" value="1"/>
</dbReference>
<comment type="caution">
    <text evidence="4">The sequence shown here is derived from an EMBL/GenBank/DDBJ whole genome shotgun (WGS) entry which is preliminary data.</text>
</comment>
<feature type="domain" description="HTH deoR-type" evidence="3">
    <location>
        <begin position="2"/>
        <end position="57"/>
    </location>
</feature>
<dbReference type="PANTHER" id="PTHR34580:SF1">
    <property type="entry name" value="PROTEIN PAFC"/>
    <property type="match status" value="1"/>
</dbReference>
<name>A0A917H544_9BACL</name>
<dbReference type="InterPro" id="IPR001034">
    <property type="entry name" value="DeoR_HTH"/>
</dbReference>
<accession>A0A917H544</accession>
<proteinExistence type="predicted"/>
<dbReference type="SUPFAM" id="SSF46785">
    <property type="entry name" value="Winged helix' DNA-binding domain"/>
    <property type="match status" value="1"/>
</dbReference>
<dbReference type="Proteomes" id="UP000600247">
    <property type="component" value="Unassembled WGS sequence"/>
</dbReference>
<organism evidence="4 5">
    <name type="scientific">Paenibacillus radicis</name>
    <name type="common">ex Gao et al. 2016</name>
    <dbReference type="NCBI Taxonomy" id="1737354"/>
    <lineage>
        <taxon>Bacteria</taxon>
        <taxon>Bacillati</taxon>
        <taxon>Bacillota</taxon>
        <taxon>Bacilli</taxon>
        <taxon>Bacillales</taxon>
        <taxon>Paenibacillaceae</taxon>
        <taxon>Paenibacillus</taxon>
    </lineage>
</organism>
<dbReference type="InterPro" id="IPR036390">
    <property type="entry name" value="WH_DNA-bd_sf"/>
</dbReference>
<dbReference type="Pfam" id="PF08279">
    <property type="entry name" value="HTH_11"/>
    <property type="match status" value="1"/>
</dbReference>
<dbReference type="PANTHER" id="PTHR34580">
    <property type="match status" value="1"/>
</dbReference>
<dbReference type="EMBL" id="BMHY01000004">
    <property type="protein sequence ID" value="GGG67944.1"/>
    <property type="molecule type" value="Genomic_DNA"/>
</dbReference>
<dbReference type="InterPro" id="IPR036388">
    <property type="entry name" value="WH-like_DNA-bd_sf"/>
</dbReference>